<evidence type="ECO:0000313" key="16">
    <source>
        <dbReference type="Proteomes" id="UP000319731"/>
    </source>
</evidence>
<evidence type="ECO:0000256" key="10">
    <source>
        <dbReference type="ARBA" id="ARBA00038934"/>
    </source>
</evidence>
<evidence type="ECO:0000256" key="14">
    <source>
        <dbReference type="SAM" id="MobiDB-lite"/>
    </source>
</evidence>
<comment type="subcellular location">
    <subcellularLocation>
        <location evidence="2">Cytoplasm</location>
    </subcellularLocation>
</comment>
<dbReference type="OrthoDB" id="2014201at2759"/>
<dbReference type="GO" id="GO:0005737">
    <property type="term" value="C:cytoplasm"/>
    <property type="evidence" value="ECO:0007669"/>
    <property type="project" value="UniProtKB-SubCell"/>
</dbReference>
<evidence type="ECO:0000256" key="11">
    <source>
        <dbReference type="ARBA" id="ARBA00050886"/>
    </source>
</evidence>
<keyword evidence="7" id="KW-0325">Glycoprotein</keyword>
<sequence>MTLKYSYATLLTSDSYLPGALVLAHALRESGTSHSLSCIVTPETLSATAIPILRRVFDHVAIVPVLRSGDPERLGLLGRPELDVTFTKIHLWNPEVMPFDKVVFLDADTLPLRNVDELFEYVSGDVAFAAAPDQGWPDCFNSGVFVLKPDAAVHVALQSHAEAQGSFDGGDQGLLNTFFSTWSGVTAPTDHPTPPTSTRLPFIFNVTPTAIYSYLPAFVHYRTNIAIVHFIGEFKPWMYDRFTDGSVVPRGHSVPQTLEVVQKWWTIFDTYSISGQLNQVHTLRGRFSGWNFKPVNFPYQMPVSALPPRPTTPLPSSLTSAEEPQAPTDFGSYRVDWDSREFTRRQKRLTDGSKIGKLTIDSDEPTDEVSKVLGSPLSATPLSVASGRKSPGGGGAGAMSPLAATTPTSSSFGAAQAAFSSSAPLPAGFGTPKKASSPNLSTKARETAGARASPPSSRK</sequence>
<dbReference type="AlphaFoldDB" id="A0A507CBG5"/>
<evidence type="ECO:0000256" key="8">
    <source>
        <dbReference type="ARBA" id="ARBA00023211"/>
    </source>
</evidence>
<feature type="region of interest" description="Disordered" evidence="14">
    <location>
        <begin position="356"/>
        <end position="459"/>
    </location>
</feature>
<comment type="similarity">
    <text evidence="9">Belongs to the glycosyltransferase 8 family. Glycogenin subfamily.</text>
</comment>
<comment type="catalytic activity">
    <reaction evidence="12">
        <text>L-tyrosyl-[glycogenin] + UDP-alpha-D-glucose = alpha-D-glucosyl-L-tyrosyl-[glycogenin] + UDP + H(+)</text>
        <dbReference type="Rhea" id="RHEA:23360"/>
        <dbReference type="Rhea" id="RHEA-COMP:14604"/>
        <dbReference type="Rhea" id="RHEA-COMP:14605"/>
        <dbReference type="ChEBI" id="CHEBI:15378"/>
        <dbReference type="ChEBI" id="CHEBI:46858"/>
        <dbReference type="ChEBI" id="CHEBI:58223"/>
        <dbReference type="ChEBI" id="CHEBI:58885"/>
        <dbReference type="ChEBI" id="CHEBI:140573"/>
        <dbReference type="EC" id="2.4.1.186"/>
    </reaction>
</comment>
<dbReference type="InterPro" id="IPR029044">
    <property type="entry name" value="Nucleotide-diphossugar_trans"/>
</dbReference>
<evidence type="ECO:0000256" key="6">
    <source>
        <dbReference type="ARBA" id="ARBA00023056"/>
    </source>
</evidence>
<dbReference type="Proteomes" id="UP000319731">
    <property type="component" value="Unassembled WGS sequence"/>
</dbReference>
<dbReference type="SUPFAM" id="SSF53448">
    <property type="entry name" value="Nucleotide-diphospho-sugar transferases"/>
    <property type="match status" value="1"/>
</dbReference>
<gene>
    <name evidence="15" type="ORF">SmJEL517_g02547</name>
</gene>
<dbReference type="EC" id="2.4.1.186" evidence="10"/>
<keyword evidence="4" id="KW-0808">Transferase</keyword>
<dbReference type="Gene3D" id="3.90.550.10">
    <property type="entry name" value="Spore Coat Polysaccharide Biosynthesis Protein SpsA, Chain A"/>
    <property type="match status" value="1"/>
</dbReference>
<reference evidence="15 16" key="1">
    <citation type="journal article" date="2019" name="Sci. Rep.">
        <title>Comparative genomics of chytrid fungi reveal insights into the obligate biotrophic and pathogenic lifestyle of Synchytrium endobioticum.</title>
        <authorList>
            <person name="van de Vossenberg B.T.L.H."/>
            <person name="Warris S."/>
            <person name="Nguyen H.D.T."/>
            <person name="van Gent-Pelzer M.P.E."/>
            <person name="Joly D.L."/>
            <person name="van de Geest H.C."/>
            <person name="Bonants P.J.M."/>
            <person name="Smith D.S."/>
            <person name="Levesque C.A."/>
            <person name="van der Lee T.A.J."/>
        </authorList>
    </citation>
    <scope>NUCLEOTIDE SEQUENCE [LARGE SCALE GENOMIC DNA]</scope>
    <source>
        <strain evidence="15 16">JEL517</strain>
    </source>
</reference>
<dbReference type="Pfam" id="PF01501">
    <property type="entry name" value="Glyco_transf_8"/>
    <property type="match status" value="1"/>
</dbReference>
<organism evidence="15 16">
    <name type="scientific">Synchytrium microbalum</name>
    <dbReference type="NCBI Taxonomy" id="1806994"/>
    <lineage>
        <taxon>Eukaryota</taxon>
        <taxon>Fungi</taxon>
        <taxon>Fungi incertae sedis</taxon>
        <taxon>Chytridiomycota</taxon>
        <taxon>Chytridiomycota incertae sedis</taxon>
        <taxon>Chytridiomycetes</taxon>
        <taxon>Synchytriales</taxon>
        <taxon>Synchytriaceae</taxon>
        <taxon>Synchytrium</taxon>
    </lineage>
</organism>
<keyword evidence="16" id="KW-1185">Reference proteome</keyword>
<dbReference type="EMBL" id="QEAO01000011">
    <property type="protein sequence ID" value="TPX34895.1"/>
    <property type="molecule type" value="Genomic_DNA"/>
</dbReference>
<evidence type="ECO:0000256" key="3">
    <source>
        <dbReference type="ARBA" id="ARBA00022490"/>
    </source>
</evidence>
<keyword evidence="8" id="KW-0464">Manganese</keyword>
<evidence type="ECO:0000256" key="12">
    <source>
        <dbReference type="ARBA" id="ARBA00052293"/>
    </source>
</evidence>
<dbReference type="FunFam" id="3.90.550.10:FF:000092">
    <property type="entry name" value="Glycogenin 2"/>
    <property type="match status" value="1"/>
</dbReference>
<dbReference type="GeneID" id="42003772"/>
<keyword evidence="5" id="KW-0479">Metal-binding</keyword>
<evidence type="ECO:0000256" key="7">
    <source>
        <dbReference type="ARBA" id="ARBA00023180"/>
    </source>
</evidence>
<accession>A0A507CBG5</accession>
<dbReference type="InterPro" id="IPR050587">
    <property type="entry name" value="GNT1/Glycosyltrans_8"/>
</dbReference>
<evidence type="ECO:0000256" key="4">
    <source>
        <dbReference type="ARBA" id="ARBA00022679"/>
    </source>
</evidence>
<dbReference type="GO" id="GO:0008466">
    <property type="term" value="F:glycogenin glucosyltransferase activity"/>
    <property type="evidence" value="ECO:0007669"/>
    <property type="project" value="UniProtKB-EC"/>
</dbReference>
<evidence type="ECO:0000256" key="5">
    <source>
        <dbReference type="ARBA" id="ARBA00022723"/>
    </source>
</evidence>
<proteinExistence type="inferred from homology"/>
<dbReference type="PANTHER" id="PTHR11183">
    <property type="entry name" value="GLYCOGENIN SUBFAMILY MEMBER"/>
    <property type="match status" value="1"/>
</dbReference>
<keyword evidence="3" id="KW-0963">Cytoplasm</keyword>
<evidence type="ECO:0000256" key="9">
    <source>
        <dbReference type="ARBA" id="ARBA00038162"/>
    </source>
</evidence>
<comment type="catalytic activity">
    <reaction evidence="11">
        <text>[1,4-alpha-D-glucosyl](n)-L-tyrosyl-[glycogenin] + UDP-alpha-D-glucose = [1,4-alpha-D-glucosyl](n+1)-L-tyrosyl-[glycogenin] + UDP + H(+)</text>
        <dbReference type="Rhea" id="RHEA:56560"/>
        <dbReference type="Rhea" id="RHEA-COMP:14606"/>
        <dbReference type="Rhea" id="RHEA-COMP:14607"/>
        <dbReference type="ChEBI" id="CHEBI:15378"/>
        <dbReference type="ChEBI" id="CHEBI:58223"/>
        <dbReference type="ChEBI" id="CHEBI:58885"/>
        <dbReference type="ChEBI" id="CHEBI:140574"/>
        <dbReference type="EC" id="2.4.1.186"/>
    </reaction>
</comment>
<protein>
    <recommendedName>
        <fullName evidence="10">glycogenin glucosyltransferase</fullName>
        <ecNumber evidence="10">2.4.1.186</ecNumber>
    </recommendedName>
</protein>
<dbReference type="GO" id="GO:0046872">
    <property type="term" value="F:metal ion binding"/>
    <property type="evidence" value="ECO:0007669"/>
    <property type="project" value="UniProtKB-KW"/>
</dbReference>
<dbReference type="STRING" id="1806994.A0A507CBG5"/>
<keyword evidence="6" id="KW-0320">Glycogen biosynthesis</keyword>
<comment type="function">
    <text evidence="13">Self-glucosylating initiator of glycogen synthesis. It catalyzes the formation of a short alpha (1,4)-glucosyl chain covalently attached via a glucose 1-O-tyrosyl linkage to internal tyrosine residues and these chains act as primers for the elongation reaction catalyzed by glycogen synthase.</text>
</comment>
<comment type="cofactor">
    <cofactor evidence="1">
        <name>Mn(2+)</name>
        <dbReference type="ChEBI" id="CHEBI:29035"/>
    </cofactor>
</comment>
<feature type="compositionally biased region" description="Low complexity" evidence="14">
    <location>
        <begin position="398"/>
        <end position="428"/>
    </location>
</feature>
<comment type="caution">
    <text evidence="15">The sequence shown here is derived from an EMBL/GenBank/DDBJ whole genome shotgun (WGS) entry which is preliminary data.</text>
</comment>
<dbReference type="CDD" id="cd02537">
    <property type="entry name" value="GT8_Glycogenin"/>
    <property type="match status" value="1"/>
</dbReference>
<evidence type="ECO:0000256" key="2">
    <source>
        <dbReference type="ARBA" id="ARBA00004496"/>
    </source>
</evidence>
<evidence type="ECO:0000256" key="13">
    <source>
        <dbReference type="ARBA" id="ARBA00057883"/>
    </source>
</evidence>
<evidence type="ECO:0000313" key="15">
    <source>
        <dbReference type="EMBL" id="TPX34895.1"/>
    </source>
</evidence>
<evidence type="ECO:0000256" key="1">
    <source>
        <dbReference type="ARBA" id="ARBA00001936"/>
    </source>
</evidence>
<dbReference type="InterPro" id="IPR002495">
    <property type="entry name" value="Glyco_trans_8"/>
</dbReference>
<feature type="region of interest" description="Disordered" evidence="14">
    <location>
        <begin position="306"/>
        <end position="333"/>
    </location>
</feature>
<name>A0A507CBG5_9FUNG</name>
<dbReference type="RefSeq" id="XP_031025533.1">
    <property type="nucleotide sequence ID" value="XM_031168475.1"/>
</dbReference>
<dbReference type="GO" id="GO:0005978">
    <property type="term" value="P:glycogen biosynthetic process"/>
    <property type="evidence" value="ECO:0007669"/>
    <property type="project" value="UniProtKB-KW"/>
</dbReference>